<gene>
    <name evidence="1" type="ORF">AA314_00891</name>
    <name evidence="2" type="ORF">ATI61_106639</name>
</gene>
<dbReference type="Proteomes" id="UP000035579">
    <property type="component" value="Chromosome"/>
</dbReference>
<dbReference type="EMBL" id="QUMU01000006">
    <property type="protein sequence ID" value="REG31169.1"/>
    <property type="molecule type" value="Genomic_DNA"/>
</dbReference>
<reference evidence="2 4" key="2">
    <citation type="submission" date="2018-08" db="EMBL/GenBank/DDBJ databases">
        <title>Genomic Encyclopedia of Archaeal and Bacterial Type Strains, Phase II (KMG-II): from individual species to whole genera.</title>
        <authorList>
            <person name="Goeker M."/>
        </authorList>
    </citation>
    <scope>NUCLEOTIDE SEQUENCE [LARGE SCALE GENOMIC DNA]</scope>
    <source>
        <strain evidence="2 4">DSM 2261</strain>
    </source>
</reference>
<keyword evidence="4" id="KW-1185">Reference proteome</keyword>
<reference evidence="1 3" key="1">
    <citation type="submission" date="2015-05" db="EMBL/GenBank/DDBJ databases">
        <title>Genome assembly of Archangium gephyra DSM 2261.</title>
        <authorList>
            <person name="Sharma G."/>
            <person name="Subramanian S."/>
        </authorList>
    </citation>
    <scope>NUCLEOTIDE SEQUENCE [LARGE SCALE GENOMIC DNA]</scope>
    <source>
        <strain evidence="1 3">DSM 2261</strain>
    </source>
</reference>
<dbReference type="AlphaFoldDB" id="A0AAC8TAT6"/>
<evidence type="ECO:0000313" key="3">
    <source>
        <dbReference type="Proteomes" id="UP000035579"/>
    </source>
</evidence>
<name>A0AAC8TAT6_9BACT</name>
<dbReference type="Proteomes" id="UP000256345">
    <property type="component" value="Unassembled WGS sequence"/>
</dbReference>
<evidence type="ECO:0000313" key="2">
    <source>
        <dbReference type="EMBL" id="REG31169.1"/>
    </source>
</evidence>
<protein>
    <submittedName>
        <fullName evidence="1">Uncharacterized protein</fullName>
    </submittedName>
</protein>
<evidence type="ECO:0000313" key="4">
    <source>
        <dbReference type="Proteomes" id="UP000256345"/>
    </source>
</evidence>
<dbReference type="KEGG" id="age:AA314_00891"/>
<sequence length="98" mass="10041">MKATKVWVVAVAGMLLGVPVGVVGALSTEPAPSGVTCEPGSGDCGALEAEQPVPPSAGLESRHPCDWVETCQLPCGREGGECCHAEWNCPPDANLPRC</sequence>
<accession>A0AAC8TAT6</accession>
<evidence type="ECO:0000313" key="1">
    <source>
        <dbReference type="EMBL" id="AKI99264.1"/>
    </source>
</evidence>
<proteinExistence type="predicted"/>
<organism evidence="1 3">
    <name type="scientific">Archangium gephyra</name>
    <dbReference type="NCBI Taxonomy" id="48"/>
    <lineage>
        <taxon>Bacteria</taxon>
        <taxon>Pseudomonadati</taxon>
        <taxon>Myxococcota</taxon>
        <taxon>Myxococcia</taxon>
        <taxon>Myxococcales</taxon>
        <taxon>Cystobacterineae</taxon>
        <taxon>Archangiaceae</taxon>
        <taxon>Archangium</taxon>
    </lineage>
</organism>
<dbReference type="EMBL" id="CP011509">
    <property type="protein sequence ID" value="AKI99264.1"/>
    <property type="molecule type" value="Genomic_DNA"/>
</dbReference>
<dbReference type="RefSeq" id="WP_147332959.1">
    <property type="nucleotide sequence ID" value="NZ_CP011509.1"/>
</dbReference>